<evidence type="ECO:0000313" key="3">
    <source>
        <dbReference type="Proteomes" id="UP000295805"/>
    </source>
</evidence>
<feature type="region of interest" description="Disordered" evidence="1">
    <location>
        <begin position="26"/>
        <end position="45"/>
    </location>
</feature>
<name>A0A4R3ZS97_9ACTN</name>
<reference evidence="2 3" key="1">
    <citation type="submission" date="2019-03" db="EMBL/GenBank/DDBJ databases">
        <title>Root nodule microbial communities of legume samples collected from USA, Mexico and Botswana.</title>
        <authorList>
            <person name="Hirsch A."/>
        </authorList>
    </citation>
    <scope>NUCLEOTIDE SEQUENCE [LARGE SCALE GENOMIC DNA]</scope>
    <source>
        <strain evidence="2 3">55</strain>
    </source>
</reference>
<dbReference type="GeneID" id="89531486"/>
<evidence type="ECO:0008006" key="4">
    <source>
        <dbReference type="Google" id="ProtNLM"/>
    </source>
</evidence>
<dbReference type="RefSeq" id="WP_131886010.1">
    <property type="nucleotide sequence ID" value="NZ_CP143053.1"/>
</dbReference>
<evidence type="ECO:0000313" key="2">
    <source>
        <dbReference type="EMBL" id="TCW23109.1"/>
    </source>
</evidence>
<dbReference type="Proteomes" id="UP000295805">
    <property type="component" value="Unassembled WGS sequence"/>
</dbReference>
<gene>
    <name evidence="2" type="ORF">EDD19_11536</name>
</gene>
<sequence>MNACPDDPSLDRHVLPVRRLAPRVAAEVDRRHQQDPFPGVEQVRPPESAPNILLVMLDDVGFGTSSAFGGPTASRSGRDASP</sequence>
<evidence type="ECO:0000256" key="1">
    <source>
        <dbReference type="SAM" id="MobiDB-lite"/>
    </source>
</evidence>
<proteinExistence type="predicted"/>
<accession>A0A4R3ZS97</accession>
<organism evidence="2 3">
    <name type="scientific">Dietzia cinnamea</name>
    <dbReference type="NCBI Taxonomy" id="321318"/>
    <lineage>
        <taxon>Bacteria</taxon>
        <taxon>Bacillati</taxon>
        <taxon>Actinomycetota</taxon>
        <taxon>Actinomycetes</taxon>
        <taxon>Mycobacteriales</taxon>
        <taxon>Dietziaceae</taxon>
        <taxon>Dietzia</taxon>
    </lineage>
</organism>
<protein>
    <recommendedName>
        <fullName evidence="4">Sulfatase-like protein</fullName>
    </recommendedName>
</protein>
<dbReference type="EMBL" id="SMCX01000015">
    <property type="protein sequence ID" value="TCW23109.1"/>
    <property type="molecule type" value="Genomic_DNA"/>
</dbReference>
<dbReference type="AlphaFoldDB" id="A0A4R3ZS97"/>
<comment type="caution">
    <text evidence="2">The sequence shown here is derived from an EMBL/GenBank/DDBJ whole genome shotgun (WGS) entry which is preliminary data.</text>
</comment>